<keyword evidence="1" id="KW-0472">Membrane</keyword>
<reference evidence="2 3" key="1">
    <citation type="submission" date="2023-01" db="EMBL/GenBank/DDBJ databases">
        <title>Analysis of 21 Apiospora genomes using comparative genomics revels a genus with tremendous synthesis potential of carbohydrate active enzymes and secondary metabolites.</title>
        <authorList>
            <person name="Sorensen T."/>
        </authorList>
    </citation>
    <scope>NUCLEOTIDE SEQUENCE [LARGE SCALE GENOMIC DNA]</scope>
    <source>
        <strain evidence="2 3">CBS 24483</strain>
    </source>
</reference>
<keyword evidence="1" id="KW-1133">Transmembrane helix</keyword>
<comment type="caution">
    <text evidence="2">The sequence shown here is derived from an EMBL/GenBank/DDBJ whole genome shotgun (WGS) entry which is preliminary data.</text>
</comment>
<feature type="transmembrane region" description="Helical" evidence="1">
    <location>
        <begin position="125"/>
        <end position="144"/>
    </location>
</feature>
<evidence type="ECO:0000256" key="1">
    <source>
        <dbReference type="SAM" id="Phobius"/>
    </source>
</evidence>
<feature type="transmembrane region" description="Helical" evidence="1">
    <location>
        <begin position="54"/>
        <end position="78"/>
    </location>
</feature>
<keyword evidence="1" id="KW-0812">Transmembrane</keyword>
<dbReference type="RefSeq" id="XP_066703909.1">
    <property type="nucleotide sequence ID" value="XM_066838845.1"/>
</dbReference>
<sequence length="161" mass="17530">MASSYLTYNPLPRLGCLWVSILQISFGGSNSILPSDLSARNSSGWLPFTRGASYTLVAHALCDLIILMLWGGFDFILLYTRIVHNPRVVLVAEIIILDAGVVALFAVAVRFAVQPFAKLDLRSDCGLYAAVINGTAILALRVGVPAPAEDEDPDMPNERYY</sequence>
<gene>
    <name evidence="2" type="ORF">PG986_002623</name>
</gene>
<evidence type="ECO:0000313" key="2">
    <source>
        <dbReference type="EMBL" id="KAK7961798.1"/>
    </source>
</evidence>
<evidence type="ECO:0000313" key="3">
    <source>
        <dbReference type="Proteomes" id="UP001391051"/>
    </source>
</evidence>
<dbReference type="EMBL" id="JAQQWE010000002">
    <property type="protein sequence ID" value="KAK7961798.1"/>
    <property type="molecule type" value="Genomic_DNA"/>
</dbReference>
<dbReference type="Proteomes" id="UP001391051">
    <property type="component" value="Unassembled WGS sequence"/>
</dbReference>
<organism evidence="2 3">
    <name type="scientific">Apiospora aurea</name>
    <dbReference type="NCBI Taxonomy" id="335848"/>
    <lineage>
        <taxon>Eukaryota</taxon>
        <taxon>Fungi</taxon>
        <taxon>Dikarya</taxon>
        <taxon>Ascomycota</taxon>
        <taxon>Pezizomycotina</taxon>
        <taxon>Sordariomycetes</taxon>
        <taxon>Xylariomycetidae</taxon>
        <taxon>Amphisphaeriales</taxon>
        <taxon>Apiosporaceae</taxon>
        <taxon>Apiospora</taxon>
    </lineage>
</organism>
<name>A0ABR1QPU2_9PEZI</name>
<keyword evidence="3" id="KW-1185">Reference proteome</keyword>
<proteinExistence type="predicted"/>
<feature type="transmembrane region" description="Helical" evidence="1">
    <location>
        <begin position="90"/>
        <end position="113"/>
    </location>
</feature>
<accession>A0ABR1QPU2</accession>
<dbReference type="GeneID" id="92071907"/>
<protein>
    <submittedName>
        <fullName evidence="2">Uncharacterized protein</fullName>
    </submittedName>
</protein>